<dbReference type="GO" id="GO:0160148">
    <property type="term" value="F:tRNA pseudouridine(55) synthase activity"/>
    <property type="evidence" value="ECO:0007669"/>
    <property type="project" value="UniProtKB-EC"/>
</dbReference>
<evidence type="ECO:0000256" key="6">
    <source>
        <dbReference type="SAM" id="MobiDB-lite"/>
    </source>
</evidence>
<dbReference type="Pfam" id="PF01509">
    <property type="entry name" value="TruB_N"/>
    <property type="match status" value="1"/>
</dbReference>
<dbReference type="GO" id="GO:0003723">
    <property type="term" value="F:RNA binding"/>
    <property type="evidence" value="ECO:0007669"/>
    <property type="project" value="InterPro"/>
</dbReference>
<dbReference type="GO" id="GO:0006400">
    <property type="term" value="P:tRNA modification"/>
    <property type="evidence" value="ECO:0007669"/>
    <property type="project" value="TreeGrafter"/>
</dbReference>
<organism evidence="8 9">
    <name type="scientific">Diplodia seriata</name>
    <dbReference type="NCBI Taxonomy" id="420778"/>
    <lineage>
        <taxon>Eukaryota</taxon>
        <taxon>Fungi</taxon>
        <taxon>Dikarya</taxon>
        <taxon>Ascomycota</taxon>
        <taxon>Pezizomycotina</taxon>
        <taxon>Dothideomycetes</taxon>
        <taxon>Dothideomycetes incertae sedis</taxon>
        <taxon>Botryosphaeriales</taxon>
        <taxon>Botryosphaeriaceae</taxon>
        <taxon>Diplodia</taxon>
    </lineage>
</organism>
<dbReference type="GO" id="GO:1990481">
    <property type="term" value="P:mRNA pseudouridine synthesis"/>
    <property type="evidence" value="ECO:0007669"/>
    <property type="project" value="TreeGrafter"/>
</dbReference>
<evidence type="ECO:0000313" key="8">
    <source>
        <dbReference type="EMBL" id="KKY17829.1"/>
    </source>
</evidence>
<evidence type="ECO:0000256" key="5">
    <source>
        <dbReference type="ARBA" id="ARBA00023235"/>
    </source>
</evidence>
<dbReference type="Gene3D" id="3.30.2350.10">
    <property type="entry name" value="Pseudouridine synthase"/>
    <property type="match status" value="1"/>
</dbReference>
<evidence type="ECO:0000256" key="3">
    <source>
        <dbReference type="ARBA" id="ARBA00012787"/>
    </source>
</evidence>
<dbReference type="HAMAP" id="MF_01080">
    <property type="entry name" value="TruB_bact"/>
    <property type="match status" value="1"/>
</dbReference>
<feature type="compositionally biased region" description="Low complexity" evidence="6">
    <location>
        <begin position="287"/>
        <end position="298"/>
    </location>
</feature>
<dbReference type="PANTHER" id="PTHR13767">
    <property type="entry name" value="TRNA-PSEUDOURIDINE SYNTHASE"/>
    <property type="match status" value="1"/>
</dbReference>
<feature type="compositionally biased region" description="Basic residues" evidence="6">
    <location>
        <begin position="63"/>
        <end position="77"/>
    </location>
</feature>
<feature type="compositionally biased region" description="Acidic residues" evidence="6">
    <location>
        <begin position="312"/>
        <end position="322"/>
    </location>
</feature>
<sequence length="473" mass="51387">MSSASKPQLLQGVLAIHKPKGISSAQVLRDVEEHFNPSTLFRPLLDAERAAVAAEKARQGSQYRRKRGPNRTQRVKLGHGGTLDPLATGVLIAGVGSGTKALGRYLGGCRKTYEAAVLFGCAADTYDNTGKVMARAPTAHVTRESVEKALDAFRGDIMQKPPVYSAIKFNGKKAYEIMREGGAPPKMEERPVSVYGLELVDWFAPGTHGWRYPKEEMEGTKEEKEVALKASSSGAPKNATVVEGEGEESAAAAAAAAGEKRKRDEGDATEEIPEKKTKTESGAEQPADATTTTTTTTAETDDTSAKTSPAEKEEEEEEEEEEKPTPTPAEKSGSDDDDGANAPAALIRMTVSSGFYVRTLCHDLGAAVDSLACMTSLVRTEQGDFELGKNVLEYEDLRAGEDVWGPKVKTLLEEWTARQQQDEQQQQQQPSEQQRKSEPPAQARPKSPERRERSKSPVKTVREAKEDDVPELD</sequence>
<dbReference type="PANTHER" id="PTHR13767:SF2">
    <property type="entry name" value="PSEUDOURIDYLATE SYNTHASE TRUB1"/>
    <property type="match status" value="1"/>
</dbReference>
<evidence type="ECO:0000313" key="9">
    <source>
        <dbReference type="Proteomes" id="UP000034182"/>
    </source>
</evidence>
<proteinExistence type="inferred from homology"/>
<comment type="similarity">
    <text evidence="2">Belongs to the pseudouridine synthase TruB family.</text>
</comment>
<accession>A0A0G2E573</accession>
<comment type="catalytic activity">
    <reaction evidence="1">
        <text>a uridine in mRNA = a pseudouridine in mRNA</text>
        <dbReference type="Rhea" id="RHEA:56644"/>
        <dbReference type="Rhea" id="RHEA-COMP:14658"/>
        <dbReference type="Rhea" id="RHEA-COMP:14659"/>
        <dbReference type="ChEBI" id="CHEBI:65314"/>
        <dbReference type="ChEBI" id="CHEBI:65315"/>
    </reaction>
</comment>
<gene>
    <name evidence="8" type="ORF">UCDDS831_g06253</name>
</gene>
<feature type="region of interest" description="Disordered" evidence="6">
    <location>
        <begin position="417"/>
        <end position="473"/>
    </location>
</feature>
<evidence type="ECO:0000256" key="1">
    <source>
        <dbReference type="ARBA" id="ARBA00001166"/>
    </source>
</evidence>
<dbReference type="Proteomes" id="UP000034182">
    <property type="component" value="Unassembled WGS sequence"/>
</dbReference>
<feature type="compositionally biased region" description="Low complexity" evidence="6">
    <location>
        <begin position="422"/>
        <end position="432"/>
    </location>
</feature>
<comment type="caution">
    <text evidence="8">The sequence shown here is derived from an EMBL/GenBank/DDBJ whole genome shotgun (WGS) entry which is preliminary data.</text>
</comment>
<dbReference type="InterPro" id="IPR014780">
    <property type="entry name" value="tRNA_psdUridine_synth_TruB"/>
</dbReference>
<name>A0A0G2E573_9PEZI</name>
<evidence type="ECO:0000259" key="7">
    <source>
        <dbReference type="Pfam" id="PF01509"/>
    </source>
</evidence>
<feature type="region of interest" description="Disordered" evidence="6">
    <location>
        <begin position="55"/>
        <end position="79"/>
    </location>
</feature>
<protein>
    <recommendedName>
        <fullName evidence="3">tRNA pseudouridine(55) synthase</fullName>
        <ecNumber evidence="3">5.4.99.25</ecNumber>
    </recommendedName>
</protein>
<dbReference type="SUPFAM" id="SSF55120">
    <property type="entry name" value="Pseudouridine synthase"/>
    <property type="match status" value="1"/>
</dbReference>
<keyword evidence="5" id="KW-0413">Isomerase</keyword>
<dbReference type="GO" id="GO:0005634">
    <property type="term" value="C:nucleus"/>
    <property type="evidence" value="ECO:0007669"/>
    <property type="project" value="TreeGrafter"/>
</dbReference>
<feature type="compositionally biased region" description="Basic and acidic residues" evidence="6">
    <location>
        <begin position="212"/>
        <end position="227"/>
    </location>
</feature>
<feature type="compositionally biased region" description="Basic and acidic residues" evidence="6">
    <location>
        <begin position="258"/>
        <end position="281"/>
    </location>
</feature>
<feature type="domain" description="Pseudouridine synthase II N-terminal" evidence="7">
    <location>
        <begin position="73"/>
        <end position="203"/>
    </location>
</feature>
<feature type="region of interest" description="Disordered" evidence="6">
    <location>
        <begin position="208"/>
        <end position="341"/>
    </location>
</feature>
<dbReference type="InterPro" id="IPR002501">
    <property type="entry name" value="PsdUridine_synth_N"/>
</dbReference>
<dbReference type="EMBL" id="LAQI01000144">
    <property type="protein sequence ID" value="KKY17829.1"/>
    <property type="molecule type" value="Genomic_DNA"/>
</dbReference>
<reference evidence="8 9" key="2">
    <citation type="submission" date="2015-05" db="EMBL/GenBank/DDBJ databases">
        <title>Distinctive expansion of gene families associated with plant cell wall degradation and secondary metabolism in the genomes of grapevine trunk pathogens.</title>
        <authorList>
            <person name="Lawrence D.P."/>
            <person name="Travadon R."/>
            <person name="Rolshausen P.E."/>
            <person name="Baumgartner K."/>
        </authorList>
    </citation>
    <scope>NUCLEOTIDE SEQUENCE [LARGE SCALE GENOMIC DNA]</scope>
    <source>
        <strain evidence="8">DS831</strain>
    </source>
</reference>
<dbReference type="InterPro" id="IPR020103">
    <property type="entry name" value="PsdUridine_synth_cat_dom_sf"/>
</dbReference>
<feature type="compositionally biased region" description="Basic and acidic residues" evidence="6">
    <location>
        <begin position="446"/>
        <end position="467"/>
    </location>
</feature>
<evidence type="ECO:0000256" key="2">
    <source>
        <dbReference type="ARBA" id="ARBA00008999"/>
    </source>
</evidence>
<dbReference type="EC" id="5.4.99.25" evidence="3"/>
<reference evidence="8 9" key="1">
    <citation type="submission" date="2015-03" db="EMBL/GenBank/DDBJ databases">
        <authorList>
            <person name="Morales-Cruz A."/>
            <person name="Amrine K.C."/>
            <person name="Cantu D."/>
        </authorList>
    </citation>
    <scope>NUCLEOTIDE SEQUENCE [LARGE SCALE GENOMIC DNA]</scope>
    <source>
        <strain evidence="8">DS831</strain>
    </source>
</reference>
<dbReference type="AlphaFoldDB" id="A0A0G2E573"/>
<evidence type="ECO:0000256" key="4">
    <source>
        <dbReference type="ARBA" id="ARBA00022694"/>
    </source>
</evidence>
<keyword evidence="4" id="KW-0819">tRNA processing</keyword>